<gene>
    <name evidence="4" type="ORF">HNR75_001207</name>
</gene>
<dbReference type="SUPFAM" id="SSF54106">
    <property type="entry name" value="LysM domain"/>
    <property type="match status" value="1"/>
</dbReference>
<keyword evidence="4" id="KW-0449">Lipoprotein</keyword>
<sequence length="304" mass="33424">MFGISSVNERPKLTPGTPYTVKAGDTLYAIAWMYDADVRTLAEQNALRAPYHVRTGQVLRYSLPDTLKSSGVSTEIPEYKVRVGDSLSVLAEKHGLRLAELGSFNNIKAPYVIHPGQTIRFPTNASIGIVNNATNSPSFGPKGSFNEERAVDQKSEKSNTKAFVDKKETAYSNPTEQVTNKSLTWRWPAKGMMIGGYKAGEQSNKGIDISGKRGQPVVAAANGRVVYAGNALRGYGNLIIIKHNEDYLSAYAHNDALRVTEQQVVKAGQKIADMGSSESSDVRLHFEIRYRGQSVDPLRYLPKR</sequence>
<dbReference type="PANTHER" id="PTHR21666:SF263">
    <property type="entry name" value="MUREIN HYDROLASE ACTIVATOR NLPD"/>
    <property type="match status" value="1"/>
</dbReference>
<accession>A0A841GJ25</accession>
<dbReference type="PANTHER" id="PTHR21666">
    <property type="entry name" value="PEPTIDASE-RELATED"/>
    <property type="match status" value="1"/>
</dbReference>
<dbReference type="Proteomes" id="UP000585721">
    <property type="component" value="Unassembled WGS sequence"/>
</dbReference>
<dbReference type="PROSITE" id="PS51782">
    <property type="entry name" value="LYSM"/>
    <property type="match status" value="2"/>
</dbReference>
<organism evidence="4 5">
    <name type="scientific">Tolumonas osonensis</name>
    <dbReference type="NCBI Taxonomy" id="675874"/>
    <lineage>
        <taxon>Bacteria</taxon>
        <taxon>Pseudomonadati</taxon>
        <taxon>Pseudomonadota</taxon>
        <taxon>Gammaproteobacteria</taxon>
        <taxon>Aeromonadales</taxon>
        <taxon>Aeromonadaceae</taxon>
        <taxon>Tolumonas</taxon>
    </lineage>
</organism>
<reference evidence="4 5" key="1">
    <citation type="submission" date="2020-08" db="EMBL/GenBank/DDBJ databases">
        <title>Genomic Encyclopedia of Type Strains, Phase IV (KMG-IV): sequencing the most valuable type-strain genomes for metagenomic binning, comparative biology and taxonomic classification.</title>
        <authorList>
            <person name="Goeker M."/>
        </authorList>
    </citation>
    <scope>NUCLEOTIDE SEQUENCE [LARGE SCALE GENOMIC DNA]</scope>
    <source>
        <strain evidence="4 5">DSM 22975</strain>
    </source>
</reference>
<dbReference type="GO" id="GO:0032153">
    <property type="term" value="C:cell division site"/>
    <property type="evidence" value="ECO:0007669"/>
    <property type="project" value="TreeGrafter"/>
</dbReference>
<evidence type="ECO:0000313" key="5">
    <source>
        <dbReference type="Proteomes" id="UP000585721"/>
    </source>
</evidence>
<dbReference type="Pfam" id="PF01476">
    <property type="entry name" value="LysM"/>
    <property type="match status" value="2"/>
</dbReference>
<dbReference type="GO" id="GO:0009279">
    <property type="term" value="C:cell outer membrane"/>
    <property type="evidence" value="ECO:0007669"/>
    <property type="project" value="TreeGrafter"/>
</dbReference>
<dbReference type="InterPro" id="IPR018392">
    <property type="entry name" value="LysM"/>
</dbReference>
<dbReference type="Gene3D" id="3.10.350.10">
    <property type="entry name" value="LysM domain"/>
    <property type="match status" value="2"/>
</dbReference>
<dbReference type="InterPro" id="IPR050570">
    <property type="entry name" value="Cell_wall_metabolism_enzyme"/>
</dbReference>
<dbReference type="AlphaFoldDB" id="A0A841GJ25"/>
<evidence type="ECO:0000259" key="3">
    <source>
        <dbReference type="PROSITE" id="PS51782"/>
    </source>
</evidence>
<keyword evidence="5" id="KW-1185">Reference proteome</keyword>
<protein>
    <submittedName>
        <fullName evidence="4">Lipoprotein NlpD</fullName>
    </submittedName>
</protein>
<proteinExistence type="inferred from homology"/>
<comment type="caution">
    <text evidence="4">The sequence shown here is derived from an EMBL/GenBank/DDBJ whole genome shotgun (WGS) entry which is preliminary data.</text>
</comment>
<feature type="domain" description="LysM" evidence="3">
    <location>
        <begin position="77"/>
        <end position="121"/>
    </location>
</feature>
<dbReference type="InterPro" id="IPR036779">
    <property type="entry name" value="LysM_dom_sf"/>
</dbReference>
<dbReference type="CDD" id="cd00118">
    <property type="entry name" value="LysM"/>
    <property type="match status" value="2"/>
</dbReference>
<dbReference type="RefSeq" id="WP_188026090.1">
    <property type="nucleotide sequence ID" value="NZ_JACHGR010000003.1"/>
</dbReference>
<comment type="similarity">
    <text evidence="1">Belongs to the E.coli NlpD/Haemophilus LppB family.</text>
</comment>
<feature type="region of interest" description="Disordered" evidence="2">
    <location>
        <begin position="138"/>
        <end position="160"/>
    </location>
</feature>
<dbReference type="SUPFAM" id="SSF51261">
    <property type="entry name" value="Duplicated hybrid motif"/>
    <property type="match status" value="1"/>
</dbReference>
<dbReference type="GO" id="GO:0004222">
    <property type="term" value="F:metalloendopeptidase activity"/>
    <property type="evidence" value="ECO:0007669"/>
    <property type="project" value="TreeGrafter"/>
</dbReference>
<name>A0A841GJ25_9GAMM</name>
<dbReference type="CDD" id="cd12797">
    <property type="entry name" value="M23_peptidase"/>
    <property type="match status" value="1"/>
</dbReference>
<feature type="compositionally biased region" description="Basic and acidic residues" evidence="2">
    <location>
        <begin position="145"/>
        <end position="160"/>
    </location>
</feature>
<feature type="domain" description="LysM" evidence="3">
    <location>
        <begin position="17"/>
        <end position="61"/>
    </location>
</feature>
<dbReference type="InterPro" id="IPR011055">
    <property type="entry name" value="Dup_hybrid_motif"/>
</dbReference>
<dbReference type="Pfam" id="PF01551">
    <property type="entry name" value="Peptidase_M23"/>
    <property type="match status" value="1"/>
</dbReference>
<dbReference type="InterPro" id="IPR016047">
    <property type="entry name" value="M23ase_b-sheet_dom"/>
</dbReference>
<dbReference type="SMART" id="SM00257">
    <property type="entry name" value="LysM"/>
    <property type="match status" value="2"/>
</dbReference>
<dbReference type="EMBL" id="JACHGR010000003">
    <property type="protein sequence ID" value="MBB6055325.1"/>
    <property type="molecule type" value="Genomic_DNA"/>
</dbReference>
<dbReference type="Gene3D" id="2.70.70.10">
    <property type="entry name" value="Glucose Permease (Domain IIA)"/>
    <property type="match status" value="1"/>
</dbReference>
<evidence type="ECO:0000256" key="1">
    <source>
        <dbReference type="ARBA" id="ARBA00038420"/>
    </source>
</evidence>
<evidence type="ECO:0000256" key="2">
    <source>
        <dbReference type="SAM" id="MobiDB-lite"/>
    </source>
</evidence>
<evidence type="ECO:0000313" key="4">
    <source>
        <dbReference type="EMBL" id="MBB6055325.1"/>
    </source>
</evidence>